<sequence>MASLKSWLPWGGSNTSTPAPPPLNASPPATPPAPAAPAPPSQNVAAAQPPMSEGKRILKQLALPAFGAAFLLLSVRMTRRSTARKLRETIPPYYHPNNAPPVNPPNGAMDALEALQLATLNVFSVAMLMIGGGAFAMDVSTIEDLRERFKATDMGEEWEKTNKAAEEEWEEWAVSILARKELKDKAKAVAEAEVAKKN</sequence>
<evidence type="ECO:0000256" key="5">
    <source>
        <dbReference type="SAM" id="MobiDB-lite"/>
    </source>
</evidence>
<evidence type="ECO:0000256" key="4">
    <source>
        <dbReference type="RuleBase" id="RU367098"/>
    </source>
</evidence>
<feature type="region of interest" description="Disordered" evidence="5">
    <location>
        <begin position="1"/>
        <end position="50"/>
    </location>
</feature>
<accession>U4KU45</accession>
<protein>
    <recommendedName>
        <fullName evidence="4">Altered inheritance of mitochondria protein 11</fullName>
    </recommendedName>
</protein>
<evidence type="ECO:0000313" key="6">
    <source>
        <dbReference type="EMBL" id="CCX04748.1"/>
    </source>
</evidence>
<reference evidence="6 7" key="1">
    <citation type="journal article" date="2013" name="PLoS Genet.">
        <title>The genome and development-dependent transcriptomes of Pyronema confluens: a window into fungal evolution.</title>
        <authorList>
            <person name="Traeger S."/>
            <person name="Altegoer F."/>
            <person name="Freitag M."/>
            <person name="Gabaldon T."/>
            <person name="Kempken F."/>
            <person name="Kumar A."/>
            <person name="Marcet-Houben M."/>
            <person name="Poggeler S."/>
            <person name="Stajich J.E."/>
            <person name="Nowrousian M."/>
        </authorList>
    </citation>
    <scope>NUCLEOTIDE SEQUENCE [LARGE SCALE GENOMIC DNA]</scope>
    <source>
        <strain evidence="7">CBS 100304</strain>
        <tissue evidence="6">Vegetative mycelium</tissue>
    </source>
</reference>
<dbReference type="AlphaFoldDB" id="U4KU45"/>
<organism evidence="6 7">
    <name type="scientific">Pyronema omphalodes (strain CBS 100304)</name>
    <name type="common">Pyronema confluens</name>
    <dbReference type="NCBI Taxonomy" id="1076935"/>
    <lineage>
        <taxon>Eukaryota</taxon>
        <taxon>Fungi</taxon>
        <taxon>Dikarya</taxon>
        <taxon>Ascomycota</taxon>
        <taxon>Pezizomycotina</taxon>
        <taxon>Pezizomycetes</taxon>
        <taxon>Pezizales</taxon>
        <taxon>Pyronemataceae</taxon>
        <taxon>Pyronema</taxon>
    </lineage>
</organism>
<gene>
    <name evidence="4" type="primary">AIM11</name>
    <name evidence="6" type="ORF">PCON_03639</name>
</gene>
<dbReference type="STRING" id="1076935.U4KU45"/>
<dbReference type="GO" id="GO:0005739">
    <property type="term" value="C:mitochondrion"/>
    <property type="evidence" value="ECO:0007669"/>
    <property type="project" value="TreeGrafter"/>
</dbReference>
<evidence type="ECO:0000313" key="7">
    <source>
        <dbReference type="Proteomes" id="UP000018144"/>
    </source>
</evidence>
<feature type="compositionally biased region" description="Low complexity" evidence="5">
    <location>
        <begin position="41"/>
        <end position="50"/>
    </location>
</feature>
<name>U4KU45_PYROM</name>
<feature type="transmembrane region" description="Helical" evidence="4">
    <location>
        <begin position="57"/>
        <end position="75"/>
    </location>
</feature>
<dbReference type="InterPro" id="IPR038814">
    <property type="entry name" value="AIM11"/>
</dbReference>
<proteinExistence type="inferred from homology"/>
<dbReference type="PANTHER" id="PTHR39136:SF1">
    <property type="entry name" value="ALTERED INHERITANCE OF MITOCHONDRIA PROTEIN 11"/>
    <property type="match status" value="1"/>
</dbReference>
<feature type="compositionally biased region" description="Pro residues" evidence="5">
    <location>
        <begin position="18"/>
        <end position="40"/>
    </location>
</feature>
<evidence type="ECO:0000256" key="1">
    <source>
        <dbReference type="ARBA" id="ARBA00022692"/>
    </source>
</evidence>
<keyword evidence="1 4" id="KW-0812">Transmembrane</keyword>
<comment type="similarity">
    <text evidence="4">Belongs to the AIM11 family.</text>
</comment>
<dbReference type="PANTHER" id="PTHR39136">
    <property type="entry name" value="ALTERED INHERITANCE OF MITOCHONDRIA PROTEIN 11"/>
    <property type="match status" value="1"/>
</dbReference>
<evidence type="ECO:0000256" key="2">
    <source>
        <dbReference type="ARBA" id="ARBA00022989"/>
    </source>
</evidence>
<keyword evidence="3 4" id="KW-0472">Membrane</keyword>
<dbReference type="GO" id="GO:0016020">
    <property type="term" value="C:membrane"/>
    <property type="evidence" value="ECO:0007669"/>
    <property type="project" value="UniProtKB-SubCell"/>
</dbReference>
<dbReference type="EMBL" id="HF935217">
    <property type="protein sequence ID" value="CCX04748.1"/>
    <property type="molecule type" value="Genomic_DNA"/>
</dbReference>
<evidence type="ECO:0000256" key="3">
    <source>
        <dbReference type="ARBA" id="ARBA00023136"/>
    </source>
</evidence>
<keyword evidence="7" id="KW-1185">Reference proteome</keyword>
<dbReference type="OMA" id="TNPHEYF"/>
<comment type="subcellular location">
    <subcellularLocation>
        <location evidence="4">Membrane</location>
        <topology evidence="4">Multi-pass membrane protein</topology>
    </subcellularLocation>
</comment>
<dbReference type="OrthoDB" id="3558022at2759"/>
<keyword evidence="2 4" id="KW-1133">Transmembrane helix</keyword>
<dbReference type="eggNOG" id="ENOG502S3SI">
    <property type="taxonomic scope" value="Eukaryota"/>
</dbReference>
<dbReference type="Proteomes" id="UP000018144">
    <property type="component" value="Unassembled WGS sequence"/>
</dbReference>